<keyword evidence="8 10" id="KW-0472">Membrane</keyword>
<evidence type="ECO:0000256" key="8">
    <source>
        <dbReference type="ARBA" id="ARBA00023136"/>
    </source>
</evidence>
<evidence type="ECO:0000256" key="3">
    <source>
        <dbReference type="ARBA" id="ARBA00022448"/>
    </source>
</evidence>
<reference evidence="11 12" key="1">
    <citation type="submission" date="2021-07" db="EMBL/GenBank/DDBJ databases">
        <title>The Aristolochia fimbriata genome: insights into angiosperm evolution, floral development and chemical biosynthesis.</title>
        <authorList>
            <person name="Jiao Y."/>
        </authorList>
    </citation>
    <scope>NUCLEOTIDE SEQUENCE [LARGE SCALE GENOMIC DNA]</scope>
    <source>
        <strain evidence="11">IBCAS-2021</strain>
        <tissue evidence="11">Leaf</tissue>
    </source>
</reference>
<feature type="transmembrane region" description="Helical" evidence="10">
    <location>
        <begin position="429"/>
        <end position="446"/>
    </location>
</feature>
<proteinExistence type="inferred from homology"/>
<keyword evidence="7 10" id="KW-1133">Transmembrane helix</keyword>
<dbReference type="GO" id="GO:0035673">
    <property type="term" value="F:oligopeptide transmembrane transporter activity"/>
    <property type="evidence" value="ECO:0007669"/>
    <property type="project" value="InterPro"/>
</dbReference>
<evidence type="ECO:0000256" key="6">
    <source>
        <dbReference type="ARBA" id="ARBA00022927"/>
    </source>
</evidence>
<evidence type="ECO:0000256" key="7">
    <source>
        <dbReference type="ARBA" id="ARBA00022989"/>
    </source>
</evidence>
<protein>
    <submittedName>
        <fullName evidence="11">Uncharacterized protein</fullName>
    </submittedName>
</protein>
<comment type="similarity">
    <text evidence="2">Belongs to the oligopeptide OPT transporter (TC 2.A.67.1) family.</text>
</comment>
<dbReference type="Proteomes" id="UP000825729">
    <property type="component" value="Unassembled WGS sequence"/>
</dbReference>
<keyword evidence="5" id="KW-0571">Peptide transport</keyword>
<evidence type="ECO:0000313" key="11">
    <source>
        <dbReference type="EMBL" id="KAG9448544.1"/>
    </source>
</evidence>
<feature type="transmembrane region" description="Helical" evidence="10">
    <location>
        <begin position="161"/>
        <end position="177"/>
    </location>
</feature>
<dbReference type="NCBIfam" id="TIGR00728">
    <property type="entry name" value="OPT_sfam"/>
    <property type="match status" value="1"/>
</dbReference>
<feature type="transmembrane region" description="Helical" evidence="10">
    <location>
        <begin position="661"/>
        <end position="679"/>
    </location>
</feature>
<evidence type="ECO:0000256" key="2">
    <source>
        <dbReference type="ARBA" id="ARBA00005484"/>
    </source>
</evidence>
<evidence type="ECO:0000256" key="1">
    <source>
        <dbReference type="ARBA" id="ARBA00004141"/>
    </source>
</evidence>
<accession>A0AAV7EIH3</accession>
<feature type="region of interest" description="Disordered" evidence="9">
    <location>
        <begin position="1"/>
        <end position="32"/>
    </location>
</feature>
<evidence type="ECO:0000256" key="10">
    <source>
        <dbReference type="SAM" id="Phobius"/>
    </source>
</evidence>
<feature type="transmembrane region" description="Helical" evidence="10">
    <location>
        <begin position="293"/>
        <end position="316"/>
    </location>
</feature>
<feature type="transmembrane region" description="Helical" evidence="10">
    <location>
        <begin position="588"/>
        <end position="605"/>
    </location>
</feature>
<feature type="transmembrane region" description="Helical" evidence="10">
    <location>
        <begin position="78"/>
        <end position="100"/>
    </location>
</feature>
<dbReference type="GO" id="GO:0015031">
    <property type="term" value="P:protein transport"/>
    <property type="evidence" value="ECO:0007669"/>
    <property type="project" value="UniProtKB-KW"/>
</dbReference>
<keyword evidence="6" id="KW-0653">Protein transport</keyword>
<dbReference type="EMBL" id="JAINDJ010000004">
    <property type="protein sequence ID" value="KAG9448544.1"/>
    <property type="molecule type" value="Genomic_DNA"/>
</dbReference>
<feature type="transmembrane region" description="Helical" evidence="10">
    <location>
        <begin position="127"/>
        <end position="149"/>
    </location>
</feature>
<dbReference type="PANTHER" id="PTHR22601">
    <property type="entry name" value="ISP4 LIKE PROTEIN"/>
    <property type="match status" value="1"/>
</dbReference>
<comment type="subcellular location">
    <subcellularLocation>
        <location evidence="1">Membrane</location>
        <topology evidence="1">Multi-pass membrane protein</topology>
    </subcellularLocation>
</comment>
<evidence type="ECO:0000256" key="4">
    <source>
        <dbReference type="ARBA" id="ARBA00022692"/>
    </source>
</evidence>
<gene>
    <name evidence="11" type="ORF">H6P81_008509</name>
</gene>
<feature type="transmembrane region" description="Helical" evidence="10">
    <location>
        <begin position="217"/>
        <end position="235"/>
    </location>
</feature>
<dbReference type="GO" id="GO:0016020">
    <property type="term" value="C:membrane"/>
    <property type="evidence" value="ECO:0007669"/>
    <property type="project" value="UniProtKB-SubCell"/>
</dbReference>
<feature type="transmembrane region" description="Helical" evidence="10">
    <location>
        <begin position="364"/>
        <end position="390"/>
    </location>
</feature>
<keyword evidence="12" id="KW-1185">Reference proteome</keyword>
<feature type="transmembrane region" description="Helical" evidence="10">
    <location>
        <begin position="617"/>
        <end position="635"/>
    </location>
</feature>
<dbReference type="InterPro" id="IPR004648">
    <property type="entry name" value="Oligpept_transpt"/>
</dbReference>
<keyword evidence="3" id="KW-0813">Transport</keyword>
<evidence type="ECO:0000256" key="5">
    <source>
        <dbReference type="ARBA" id="ARBA00022856"/>
    </source>
</evidence>
<sequence length="751" mass="83993">MAASGGKPEFELSEPADDHKKEDEEYENSPIEEVRLTVPVTDDPSLPALTFRTWFLGLTSCIALSFINRFFGYRNNGLGVSSVSVQIVVLPIGKLMAATLPTKPIRIPVLGWSFSLNPGPFNMKEHVLITIFANCGSGGVYAVHIVTIVKTFYRRNLHPMAGFFLAQTTQMLGYGWAGIFRKYLVDSPYMWWPSNLVQVSLFRALHEADIRPKGGLTRLQFFLIVLASSFAYYIVPNYLFPSITALSFICWIWKKSVTAQQIGSGYSGLGIGSIGLDWSAISGFTGSPLATPAFAIFNLMAGFVLIFYILLPITYWSNAYNAQKFPLFTSDVFDADGNPYNTTRVIDSSTFSLDLDAYNNYSKIYLSVFFAFAYGLSFATLTATLSHVALFHGKSILELWSRTTAMAKDQFGDVHTKMMKKNYKAVPQWWFQVILVLMVALAIWTCEGFGKQLQLPYWGILLACAVAFFFTLPIGVISATTNQQPGLNVITELIIGYMYPGKPLANVAFKTYGYISMSQALWFLQDFKLGIYMKIPPRSMFWVQLVGTFVSSAVTFGTAWWLLESLDHICEPKLLPEGSPWTCPGDHVFYNASIIWGLIGPLRMFGRLGVYPEMNYFFLIGLLAPVPVWVLSRVFPEKKWIKLINMPIILGATSGMPPARAVHMMSYFVVGVYFQYYVYKRYKAWWARHAYILSAALDAGTAFMGLLTYYSLQTYDINGVNWWGLAADDHCPLASCPTAPGVVAEGCPAYT</sequence>
<feature type="transmembrane region" description="Helical" evidence="10">
    <location>
        <begin position="458"/>
        <end position="479"/>
    </location>
</feature>
<comment type="caution">
    <text evidence="11">The sequence shown here is derived from an EMBL/GenBank/DDBJ whole genome shotgun (WGS) entry which is preliminary data.</text>
</comment>
<evidence type="ECO:0000256" key="9">
    <source>
        <dbReference type="SAM" id="MobiDB-lite"/>
    </source>
</evidence>
<name>A0AAV7EIH3_ARIFI</name>
<dbReference type="NCBIfam" id="TIGR00727">
    <property type="entry name" value="ISP4_OPT"/>
    <property type="match status" value="1"/>
</dbReference>
<feature type="transmembrane region" description="Helical" evidence="10">
    <location>
        <begin position="541"/>
        <end position="563"/>
    </location>
</feature>
<dbReference type="InterPro" id="IPR004813">
    <property type="entry name" value="OPT"/>
</dbReference>
<dbReference type="Pfam" id="PF03169">
    <property type="entry name" value="OPT"/>
    <property type="match status" value="1"/>
</dbReference>
<feature type="transmembrane region" description="Helical" evidence="10">
    <location>
        <begin position="691"/>
        <end position="712"/>
    </location>
</feature>
<dbReference type="AlphaFoldDB" id="A0AAV7EIH3"/>
<organism evidence="11 12">
    <name type="scientific">Aristolochia fimbriata</name>
    <name type="common">White veined hardy Dutchman's pipe vine</name>
    <dbReference type="NCBI Taxonomy" id="158543"/>
    <lineage>
        <taxon>Eukaryota</taxon>
        <taxon>Viridiplantae</taxon>
        <taxon>Streptophyta</taxon>
        <taxon>Embryophyta</taxon>
        <taxon>Tracheophyta</taxon>
        <taxon>Spermatophyta</taxon>
        <taxon>Magnoliopsida</taxon>
        <taxon>Magnoliidae</taxon>
        <taxon>Piperales</taxon>
        <taxon>Aristolochiaceae</taxon>
        <taxon>Aristolochia</taxon>
    </lineage>
</organism>
<keyword evidence="4 10" id="KW-0812">Transmembrane</keyword>
<evidence type="ECO:0000313" key="12">
    <source>
        <dbReference type="Proteomes" id="UP000825729"/>
    </source>
</evidence>
<feature type="transmembrane region" description="Helical" evidence="10">
    <location>
        <begin position="51"/>
        <end position="71"/>
    </location>
</feature>